<comment type="catalytic activity">
    <reaction evidence="6">
        <text>L-methionyl-[protein] + a quinone + H2O = L-methionyl-(S)-S-oxide-[protein] + a quinol</text>
        <dbReference type="Rhea" id="RHEA:51292"/>
        <dbReference type="Rhea" id="RHEA-COMP:12313"/>
        <dbReference type="Rhea" id="RHEA-COMP:12315"/>
        <dbReference type="ChEBI" id="CHEBI:15377"/>
        <dbReference type="ChEBI" id="CHEBI:16044"/>
        <dbReference type="ChEBI" id="CHEBI:24646"/>
        <dbReference type="ChEBI" id="CHEBI:44120"/>
        <dbReference type="ChEBI" id="CHEBI:132124"/>
    </reaction>
</comment>
<dbReference type="Gene3D" id="3.90.420.10">
    <property type="entry name" value="Oxidoreductase, molybdopterin-binding domain"/>
    <property type="match status" value="1"/>
</dbReference>
<reference evidence="8 9" key="1">
    <citation type="submission" date="2023-03" db="EMBL/GenBank/DDBJ databases">
        <title>Classification of Bisgaard taxon 6 and taxon 10 as Exercitatus varius gen. nov., spec. nov.</title>
        <authorList>
            <person name="Christensen H."/>
        </authorList>
    </citation>
    <scope>NUCLEOTIDE SEQUENCE [LARGE SCALE GENOMIC DNA]</scope>
    <source>
        <strain evidence="8 9">23350_01</strain>
    </source>
</reference>
<feature type="binding site" evidence="6">
    <location>
        <position position="129"/>
    </location>
    <ligand>
        <name>Mo-molybdopterin</name>
        <dbReference type="ChEBI" id="CHEBI:71302"/>
    </ligand>
    <ligandPart>
        <name>Mo</name>
        <dbReference type="ChEBI" id="CHEBI:28685"/>
    </ligandPart>
</feature>
<keyword evidence="4" id="KW-0574">Periplasm</keyword>
<feature type="binding site" evidence="6">
    <location>
        <begin position="232"/>
        <end position="234"/>
    </location>
    <ligand>
        <name>Mo-molybdopterin</name>
        <dbReference type="ChEBI" id="CHEBI:71302"/>
    </ligand>
</feature>
<dbReference type="GO" id="GO:0016491">
    <property type="term" value="F:oxidoreductase activity"/>
    <property type="evidence" value="ECO:0007669"/>
    <property type="project" value="UniProtKB-KW"/>
</dbReference>
<accession>A0ABT6ENH1</accession>
<evidence type="ECO:0000256" key="6">
    <source>
        <dbReference type="HAMAP-Rule" id="MF_01206"/>
    </source>
</evidence>
<evidence type="ECO:0000256" key="5">
    <source>
        <dbReference type="ARBA" id="ARBA00023002"/>
    </source>
</evidence>
<protein>
    <recommendedName>
        <fullName evidence="6">Protein-methionine-sulfoxide reductase catalytic subunit MsrP</fullName>
        <ecNumber evidence="6">1.8.5.-</ecNumber>
    </recommendedName>
</protein>
<sequence length="317" mass="35811">MNKFAKTDVTPEKLFIQRRKIIQSISVLSAVAAFPNLGIATETEEKRTALSFKPDNKPDLILTPENKVIGYNNYYEFGLDKASPAKFASALKTDPWTIEISGEVEKPMNFTLTQLLAFPLEERIYRLRCVEAWSMIVPWIGFELSRLLEKVKPTSKANYVEFETLYDPANLPGQKNSLFGGGLDYPYKEGLTLAEAMNPLTILSVGLYGKTLTPQNGAPIRLVVPWKYGFKSIKSIVKIRLTEQQPITTWNQLAPHEYGFYANVNPEVDHPRWSQASERVIGSGGLFSVKRQPTLPFNGYEKEVAHLYQGLDLKVNF</sequence>
<dbReference type="RefSeq" id="WP_317480529.1">
    <property type="nucleotide sequence ID" value="NZ_JARQTQ010000001.1"/>
</dbReference>
<dbReference type="InterPro" id="IPR022867">
    <property type="entry name" value="MsrP"/>
</dbReference>
<keyword evidence="2 6" id="KW-0479">Metal-binding</keyword>
<dbReference type="InterPro" id="IPR036374">
    <property type="entry name" value="OxRdtase_Mopterin-bd_sf"/>
</dbReference>
<evidence type="ECO:0000313" key="8">
    <source>
        <dbReference type="EMBL" id="MDG2945089.1"/>
    </source>
</evidence>
<comment type="catalytic activity">
    <reaction evidence="6">
        <text>L-methionyl-[protein] + a quinone + H2O = L-methionyl-(R)-S-oxide-[protein] + a quinol</text>
        <dbReference type="Rhea" id="RHEA:51296"/>
        <dbReference type="Rhea" id="RHEA-COMP:12313"/>
        <dbReference type="Rhea" id="RHEA-COMP:12314"/>
        <dbReference type="ChEBI" id="CHEBI:15377"/>
        <dbReference type="ChEBI" id="CHEBI:16044"/>
        <dbReference type="ChEBI" id="CHEBI:24646"/>
        <dbReference type="ChEBI" id="CHEBI:45764"/>
        <dbReference type="ChEBI" id="CHEBI:132124"/>
    </reaction>
</comment>
<dbReference type="EMBL" id="JARQTX010000001">
    <property type="protein sequence ID" value="MDG2945089.1"/>
    <property type="molecule type" value="Genomic_DNA"/>
</dbReference>
<evidence type="ECO:0000256" key="2">
    <source>
        <dbReference type="ARBA" id="ARBA00022723"/>
    </source>
</evidence>
<evidence type="ECO:0000313" key="9">
    <source>
        <dbReference type="Proteomes" id="UP001216057"/>
    </source>
</evidence>
<dbReference type="InterPro" id="IPR000572">
    <property type="entry name" value="OxRdtase_Mopterin-bd_dom"/>
</dbReference>
<feature type="binding site" evidence="6">
    <location>
        <begin position="75"/>
        <end position="76"/>
    </location>
    <ligand>
        <name>Mo-molybdopterin</name>
        <dbReference type="ChEBI" id="CHEBI:71302"/>
    </ligand>
</feature>
<comment type="subunit">
    <text evidence="6">Heterodimer of a catalytic subunit (MsrP) and a heme-binding subunit (MsrQ).</text>
</comment>
<proteinExistence type="inferred from homology"/>
<dbReference type="HAMAP" id="MF_01206">
    <property type="entry name" value="MsrP"/>
    <property type="match status" value="1"/>
</dbReference>
<dbReference type="PANTHER" id="PTHR43032:SF3">
    <property type="entry name" value="PROTEIN-METHIONINE-SULFOXIDE REDUCTASE CATALYTIC SUBUNIT MSRP"/>
    <property type="match status" value="1"/>
</dbReference>
<feature type="binding site" evidence="6">
    <location>
        <position position="216"/>
    </location>
    <ligand>
        <name>Mo-molybdopterin</name>
        <dbReference type="ChEBI" id="CHEBI:71302"/>
    </ligand>
</feature>
<evidence type="ECO:0000256" key="3">
    <source>
        <dbReference type="ARBA" id="ARBA00022729"/>
    </source>
</evidence>
<name>A0ABT6ENH1_9PAST</name>
<keyword evidence="5 6" id="KW-0560">Oxidoreductase</keyword>
<keyword evidence="9" id="KW-1185">Reference proteome</keyword>
<evidence type="ECO:0000256" key="1">
    <source>
        <dbReference type="ARBA" id="ARBA00022505"/>
    </source>
</evidence>
<comment type="caution">
    <text evidence="8">The sequence shown here is derived from an EMBL/GenBank/DDBJ whole genome shotgun (WGS) entry which is preliminary data.</text>
</comment>
<feature type="domain" description="Oxidoreductase molybdopterin-binding" evidence="7">
    <location>
        <begin position="92"/>
        <end position="250"/>
    </location>
</feature>
<dbReference type="PANTHER" id="PTHR43032">
    <property type="entry name" value="PROTEIN-METHIONINE-SULFOXIDE REDUCTASE"/>
    <property type="match status" value="1"/>
</dbReference>
<keyword evidence="1 6" id="KW-0500">Molybdenum</keyword>
<dbReference type="EC" id="1.8.5.-" evidence="6"/>
<dbReference type="Pfam" id="PF00174">
    <property type="entry name" value="Oxidored_molyb"/>
    <property type="match status" value="1"/>
</dbReference>
<feature type="binding site" evidence="6">
    <location>
        <position position="164"/>
    </location>
    <ligand>
        <name>Mo-molybdopterin</name>
        <dbReference type="ChEBI" id="CHEBI:71302"/>
    </ligand>
</feature>
<evidence type="ECO:0000259" key="7">
    <source>
        <dbReference type="Pfam" id="PF00174"/>
    </source>
</evidence>
<comment type="similarity">
    <text evidence="6">Belongs to the MsrP family.</text>
</comment>
<keyword evidence="3 6" id="KW-0732">Signal</keyword>
<comment type="function">
    <text evidence="6">Part of the MsrPQ system that repairs oxidized periplasmic proteins containing methionine sulfoxide residues (Met-O), using respiratory chain electrons. Thus protects these proteins from oxidative-stress damage caused by reactive species of oxygen and chlorine generated by the host defense mechanisms. MsrPQ is essential for the maintenance of envelope integrity under bleach stress, rescuing a wide series of structurally unrelated periplasmic proteins from methionine oxidation. The catalytic subunit MsrP is non-stereospecific, being able to reduce both (R-) and (S-) diastereoisomers of methionine sulfoxide.</text>
</comment>
<organism evidence="8 9">
    <name type="scientific">Exercitatus varius</name>
    <dbReference type="NCBI Taxonomy" id="67857"/>
    <lineage>
        <taxon>Bacteria</taxon>
        <taxon>Pseudomonadati</taxon>
        <taxon>Pseudomonadota</taxon>
        <taxon>Gammaproteobacteria</taxon>
        <taxon>Pasteurellales</taxon>
        <taxon>Pasteurellaceae</taxon>
        <taxon>Exercitatus</taxon>
    </lineage>
</organism>
<gene>
    <name evidence="6 8" type="primary">msrP</name>
    <name evidence="8" type="ORF">P7M32_01380</name>
</gene>
<dbReference type="Proteomes" id="UP001216057">
    <property type="component" value="Unassembled WGS sequence"/>
</dbReference>
<evidence type="ECO:0000256" key="4">
    <source>
        <dbReference type="ARBA" id="ARBA00022764"/>
    </source>
</evidence>
<dbReference type="SUPFAM" id="SSF56524">
    <property type="entry name" value="Oxidoreductase molybdopterin-binding domain"/>
    <property type="match status" value="1"/>
</dbReference>
<comment type="cofactor">
    <cofactor evidence="6">
        <name>Mo-molybdopterin</name>
        <dbReference type="ChEBI" id="CHEBI:71302"/>
    </cofactor>
    <text evidence="6">Binds 1 Mo-molybdopterin (Mo-MPT) cofactor per subunit.</text>
</comment>
<dbReference type="NCBIfam" id="NF003767">
    <property type="entry name" value="PRK05363.1"/>
    <property type="match status" value="1"/>
</dbReference>
<feature type="binding site" evidence="6">
    <location>
        <position position="72"/>
    </location>
    <ligand>
        <name>Mo-molybdopterin</name>
        <dbReference type="ChEBI" id="CHEBI:71302"/>
    </ligand>
</feature>
<feature type="binding site" evidence="6">
    <location>
        <position position="221"/>
    </location>
    <ligand>
        <name>Mo-molybdopterin</name>
        <dbReference type="ChEBI" id="CHEBI:71302"/>
    </ligand>
</feature>